<comment type="caution">
    <text evidence="10">The sequence shown here is derived from an EMBL/GenBank/DDBJ whole genome shotgun (WGS) entry which is preliminary data.</text>
</comment>
<evidence type="ECO:0000256" key="8">
    <source>
        <dbReference type="SAM" id="MobiDB-lite"/>
    </source>
</evidence>
<feature type="region of interest" description="Disordered" evidence="8">
    <location>
        <begin position="413"/>
        <end position="434"/>
    </location>
</feature>
<keyword evidence="5 7" id="KW-0804">Transcription</keyword>
<evidence type="ECO:0000256" key="3">
    <source>
        <dbReference type="ARBA" id="ARBA00023015"/>
    </source>
</evidence>
<evidence type="ECO:0000313" key="10">
    <source>
        <dbReference type="EMBL" id="KAJ1719609.1"/>
    </source>
</evidence>
<dbReference type="InterPro" id="IPR019680">
    <property type="entry name" value="Mediator_Med1"/>
</dbReference>
<dbReference type="AlphaFoldDB" id="A0A9W7XS09"/>
<proteinExistence type="inferred from homology"/>
<keyword evidence="11" id="KW-1185">Reference proteome</keyword>
<evidence type="ECO:0000313" key="11">
    <source>
        <dbReference type="Proteomes" id="UP001149813"/>
    </source>
</evidence>
<evidence type="ECO:0000259" key="9">
    <source>
        <dbReference type="Pfam" id="PF10744"/>
    </source>
</evidence>
<reference evidence="10" key="1">
    <citation type="submission" date="2022-07" db="EMBL/GenBank/DDBJ databases">
        <title>Phylogenomic reconstructions and comparative analyses of Kickxellomycotina fungi.</title>
        <authorList>
            <person name="Reynolds N.K."/>
            <person name="Stajich J.E."/>
            <person name="Barry K."/>
            <person name="Grigoriev I.V."/>
            <person name="Crous P."/>
            <person name="Smith M.E."/>
        </authorList>
    </citation>
    <scope>NUCLEOTIDE SEQUENCE</scope>
    <source>
        <strain evidence="10">NBRC 32514</strain>
    </source>
</reference>
<evidence type="ECO:0000256" key="5">
    <source>
        <dbReference type="ARBA" id="ARBA00023163"/>
    </source>
</evidence>
<dbReference type="GO" id="GO:0016592">
    <property type="term" value="C:mediator complex"/>
    <property type="evidence" value="ECO:0007669"/>
    <property type="project" value="InterPro"/>
</dbReference>
<evidence type="ECO:0000256" key="6">
    <source>
        <dbReference type="ARBA" id="ARBA00023242"/>
    </source>
</evidence>
<evidence type="ECO:0000256" key="7">
    <source>
        <dbReference type="RuleBase" id="RU364059"/>
    </source>
</evidence>
<dbReference type="Proteomes" id="UP001149813">
    <property type="component" value="Unassembled WGS sequence"/>
</dbReference>
<dbReference type="GO" id="GO:0045944">
    <property type="term" value="P:positive regulation of transcription by RNA polymerase II"/>
    <property type="evidence" value="ECO:0007669"/>
    <property type="project" value="UniProtKB-ARBA"/>
</dbReference>
<organism evidence="10 11">
    <name type="scientific">Coemansia erecta</name>
    <dbReference type="NCBI Taxonomy" id="147472"/>
    <lineage>
        <taxon>Eukaryota</taxon>
        <taxon>Fungi</taxon>
        <taxon>Fungi incertae sedis</taxon>
        <taxon>Zoopagomycota</taxon>
        <taxon>Kickxellomycotina</taxon>
        <taxon>Kickxellomycetes</taxon>
        <taxon>Kickxellales</taxon>
        <taxon>Kickxellaceae</taxon>
        <taxon>Coemansia</taxon>
    </lineage>
</organism>
<accession>A0A9W7XS09</accession>
<comment type="similarity">
    <text evidence="2 7">Belongs to the Mediator complex subunit 1 family.</text>
</comment>
<evidence type="ECO:0000256" key="1">
    <source>
        <dbReference type="ARBA" id="ARBA00004123"/>
    </source>
</evidence>
<comment type="function">
    <text evidence="7">Component of the Mediator complex, a coactivator involved in the regulated transcription of nearly all RNA polymerase II-dependent genes. Mediator functions as a bridge to convey information from gene-specific regulatory proteins to the basal RNA polymerase II transcription machinery. Mediator is recruited to promoters by direct interactions with regulatory proteins and serves as a scaffold for the assembly of a functional preinitiation complex with RNA polymerase II and the general transcription factors.</text>
</comment>
<name>A0A9W7XS09_9FUNG</name>
<evidence type="ECO:0000256" key="4">
    <source>
        <dbReference type="ARBA" id="ARBA00023159"/>
    </source>
</evidence>
<keyword evidence="3 7" id="KW-0805">Transcription regulation</keyword>
<gene>
    <name evidence="10" type="ORF">LPJ53_005658</name>
</gene>
<keyword evidence="6 7" id="KW-0539">Nucleus</keyword>
<feature type="domain" description="Mediator complex subunit Med1" evidence="9">
    <location>
        <begin position="410"/>
        <end position="583"/>
    </location>
</feature>
<protein>
    <recommendedName>
        <fullName evidence="7">Mediator of RNA polymerase II transcription subunit 1</fullName>
    </recommendedName>
    <alternativeName>
        <fullName evidence="7">Mediator complex subunit 1</fullName>
    </alternativeName>
</protein>
<evidence type="ECO:0000256" key="2">
    <source>
        <dbReference type="ARBA" id="ARBA00006210"/>
    </source>
</evidence>
<keyword evidence="4 7" id="KW-0010">Activator</keyword>
<sequence length="721" mass="78293">MSSEAPKLPPQPVRSISDEFRELQFIVDQFQSQLNTVDGTVGLHPFGPVNVEKAQTSFTRACSRLREALTGYRDTTLVSWKQLLAADASQLQLHQQAGGAVSANTIVSTNTQRAVVAAQELSDMRNISDAVHEDARSCSRILFDAAAEAVSRAISLSNVGQPDLLVERLKASAKKMGLAHYTDVQSHGDEGEITTVTLAGGILVIDVDIGTRKDQIKVKVSYVTEIEHDERIDALMLGRLIAGDIRGFEKLVEEMAELDRLTKERDPANFIHNTFALTATLAEIQKQELGALVGDVKQLLRHGSGIALPQVRHVGPSTLFFVPAVIRRGLEPEDWSALETNSLSGIADIPGLRWLYYSWEPSSTSHCFLSTHFQKHCLQQDYMAEDSGSHAVVTVNHPNIHGLELRFLEFKPPQDQSQQDDSNSMQVDEQSEAKPSNSEFWIPYSIVARLESPMPACALTVKRIIAAVSSDAKVESLAQSNETATEGVSLDSPRLLEDAPTLENMVYGECVGKPITATPVSAARKPTVQTIAGRTVTVELDAPQIRAWSLHRIPLSHPRNVLSIVPVLRRQAVFNELLASCFSSGKPDTDASATSASKVHAKTYANDPFRIDIFVSDIASGDLAEDGKRSKLDGSPQSMDTSNLDNLGQGVVLRVIESTGDILAWTHQSLGISVTSDILTAMSSIPTSSLTKAASHTNLSAVANISNSIPMVAFWLSSNPQ</sequence>
<dbReference type="EMBL" id="JANBOJ010000367">
    <property type="protein sequence ID" value="KAJ1719609.1"/>
    <property type="molecule type" value="Genomic_DNA"/>
</dbReference>
<comment type="subcellular location">
    <subcellularLocation>
        <location evidence="1 7">Nucleus</location>
    </subcellularLocation>
</comment>
<dbReference type="GO" id="GO:0003712">
    <property type="term" value="F:transcription coregulator activity"/>
    <property type="evidence" value="ECO:0007669"/>
    <property type="project" value="InterPro"/>
</dbReference>
<dbReference type="OrthoDB" id="2281547at2759"/>
<dbReference type="Pfam" id="PF10744">
    <property type="entry name" value="Med1"/>
    <property type="match status" value="1"/>
</dbReference>
<feature type="compositionally biased region" description="Low complexity" evidence="8">
    <location>
        <begin position="414"/>
        <end position="426"/>
    </location>
</feature>